<keyword evidence="1" id="KW-0812">Transmembrane</keyword>
<sequence>MNNFNNFNDLINLFWSCLWIVGCVSTLLITLILMKRMVLGKSTYTGSSSSNKNALNVALFSSMTSSSDAGKE</sequence>
<proteinExistence type="predicted"/>
<gene>
    <name evidence="2" type="ORF">F8158_28285</name>
</gene>
<protein>
    <submittedName>
        <fullName evidence="2">Uncharacterized protein</fullName>
    </submittedName>
</protein>
<reference evidence="2 3" key="1">
    <citation type="submission" date="2019-10" db="EMBL/GenBank/DDBJ databases">
        <title>Bacillus from the desert of Cuatro Cinegas, Coahuila.</title>
        <authorList>
            <person name="Olmedo-Alvarez G."/>
            <person name="Saldana S."/>
            <person name="Barcelo D."/>
        </authorList>
    </citation>
    <scope>NUCLEOTIDE SEQUENCE [LARGE SCALE GENOMIC DNA]</scope>
    <source>
        <strain evidence="2 3">CH101a_3T</strain>
    </source>
</reference>
<dbReference type="EMBL" id="WBPB01000074">
    <property type="protein sequence ID" value="KAB2491197.1"/>
    <property type="molecule type" value="Genomic_DNA"/>
</dbReference>
<accession>A0AB34CZJ6</accession>
<keyword evidence="1" id="KW-0472">Membrane</keyword>
<keyword evidence="1" id="KW-1133">Transmembrane helix</keyword>
<dbReference type="Proteomes" id="UP000477920">
    <property type="component" value="Unassembled WGS sequence"/>
</dbReference>
<evidence type="ECO:0000313" key="2">
    <source>
        <dbReference type="EMBL" id="KAB2491197.1"/>
    </source>
</evidence>
<feature type="transmembrane region" description="Helical" evidence="1">
    <location>
        <begin position="12"/>
        <end position="34"/>
    </location>
</feature>
<evidence type="ECO:0000313" key="3">
    <source>
        <dbReference type="Proteomes" id="UP000477920"/>
    </source>
</evidence>
<evidence type="ECO:0000256" key="1">
    <source>
        <dbReference type="SAM" id="Phobius"/>
    </source>
</evidence>
<organism evidence="2 3">
    <name type="scientific">Bacillus cereus</name>
    <dbReference type="NCBI Taxonomy" id="1396"/>
    <lineage>
        <taxon>Bacteria</taxon>
        <taxon>Bacillati</taxon>
        <taxon>Bacillota</taxon>
        <taxon>Bacilli</taxon>
        <taxon>Bacillales</taxon>
        <taxon>Bacillaceae</taxon>
        <taxon>Bacillus</taxon>
        <taxon>Bacillus cereus group</taxon>
    </lineage>
</organism>
<dbReference type="AlphaFoldDB" id="A0AB34CZJ6"/>
<dbReference type="RefSeq" id="WP_151640201.1">
    <property type="nucleotide sequence ID" value="NZ_WBPB01000074.1"/>
</dbReference>
<name>A0AB34CZJ6_BACCE</name>
<comment type="caution">
    <text evidence="2">The sequence shown here is derived from an EMBL/GenBank/DDBJ whole genome shotgun (WGS) entry which is preliminary data.</text>
</comment>